<comment type="caution">
    <text evidence="3">The sequence shown here is derived from an EMBL/GenBank/DDBJ whole genome shotgun (WGS) entry which is preliminary data.</text>
</comment>
<accession>L7F866</accession>
<name>L7F866_STRT8</name>
<keyword evidence="4" id="KW-1185">Reference proteome</keyword>
<feature type="signal peptide" evidence="2">
    <location>
        <begin position="1"/>
        <end position="20"/>
    </location>
</feature>
<dbReference type="Proteomes" id="UP000010931">
    <property type="component" value="Unassembled WGS sequence"/>
</dbReference>
<dbReference type="STRING" id="85558.T45_04499"/>
<evidence type="ECO:0000313" key="3">
    <source>
        <dbReference type="EMBL" id="ELP67788.1"/>
    </source>
</evidence>
<feature type="compositionally biased region" description="Low complexity" evidence="1">
    <location>
        <begin position="49"/>
        <end position="61"/>
    </location>
</feature>
<protein>
    <recommendedName>
        <fullName evidence="5">Lipoprotein</fullName>
    </recommendedName>
</protein>
<feature type="region of interest" description="Disordered" evidence="1">
    <location>
        <begin position="25"/>
        <end position="82"/>
    </location>
</feature>
<dbReference type="EMBL" id="AEJB01000266">
    <property type="protein sequence ID" value="ELP67788.1"/>
    <property type="molecule type" value="Genomic_DNA"/>
</dbReference>
<evidence type="ECO:0000256" key="2">
    <source>
        <dbReference type="SAM" id="SignalP"/>
    </source>
</evidence>
<sequence>MATGSALAVAGCGVALMALSDTVANGGTAPLPRPVTSAGSVPGPPVVRPASSAEESAKPASTRTTRPRSMPYRRVTSGKPTT</sequence>
<evidence type="ECO:0008006" key="5">
    <source>
        <dbReference type="Google" id="ProtNLM"/>
    </source>
</evidence>
<gene>
    <name evidence="3" type="ORF">STRTUCAR8_09974</name>
</gene>
<proteinExistence type="predicted"/>
<dbReference type="AlphaFoldDB" id="L7F866"/>
<reference evidence="3 4" key="1">
    <citation type="journal article" date="2011" name="Plasmid">
        <title>Streptomyces turgidiscabies Car8 contains a modular pathogenicity island that shares virulence genes with other actinobacterial plant pathogens.</title>
        <authorList>
            <person name="Huguet-Tapia J.C."/>
            <person name="Badger J.H."/>
            <person name="Loria R."/>
            <person name="Pettis G.S."/>
        </authorList>
    </citation>
    <scope>NUCLEOTIDE SEQUENCE [LARGE SCALE GENOMIC DNA]</scope>
    <source>
        <strain evidence="3 4">Car8</strain>
    </source>
</reference>
<feature type="chain" id="PRO_5039001951" description="Lipoprotein" evidence="2">
    <location>
        <begin position="21"/>
        <end position="82"/>
    </location>
</feature>
<dbReference type="PATRIC" id="fig|698760.3.peg.3471"/>
<keyword evidence="2" id="KW-0732">Signal</keyword>
<organism evidence="3 4">
    <name type="scientific">Streptomyces turgidiscabies (strain Car8)</name>
    <dbReference type="NCBI Taxonomy" id="698760"/>
    <lineage>
        <taxon>Bacteria</taxon>
        <taxon>Bacillati</taxon>
        <taxon>Actinomycetota</taxon>
        <taxon>Actinomycetes</taxon>
        <taxon>Kitasatosporales</taxon>
        <taxon>Streptomycetaceae</taxon>
        <taxon>Streptomyces</taxon>
    </lineage>
</organism>
<evidence type="ECO:0000313" key="4">
    <source>
        <dbReference type="Proteomes" id="UP000010931"/>
    </source>
</evidence>
<evidence type="ECO:0000256" key="1">
    <source>
        <dbReference type="SAM" id="MobiDB-lite"/>
    </source>
</evidence>